<gene>
    <name evidence="6" type="ORF">CTRG_04831</name>
</gene>
<evidence type="ECO:0000256" key="3">
    <source>
        <dbReference type="RuleBase" id="RU003457"/>
    </source>
</evidence>
<dbReference type="STRING" id="294747.C5MFI8"/>
<keyword evidence="7" id="KW-1185">Reference proteome</keyword>
<evidence type="ECO:0000256" key="2">
    <source>
        <dbReference type="PIRSR" id="PIRSR006232-1"/>
    </source>
</evidence>
<dbReference type="CDD" id="cd02247">
    <property type="entry name" value="cupin_pirin_C"/>
    <property type="match status" value="1"/>
</dbReference>
<dbReference type="eggNOG" id="ENOG502QQ5A">
    <property type="taxonomic scope" value="Eukaryota"/>
</dbReference>
<feature type="binding site" evidence="2">
    <location>
        <position position="99"/>
    </location>
    <ligand>
        <name>Fe cation</name>
        <dbReference type="ChEBI" id="CHEBI:24875"/>
    </ligand>
</feature>
<evidence type="ECO:0000313" key="7">
    <source>
        <dbReference type="Proteomes" id="UP000002037"/>
    </source>
</evidence>
<dbReference type="KEGG" id="ctp:CTRG_04831"/>
<evidence type="ECO:0000313" key="6">
    <source>
        <dbReference type="EMBL" id="EER32048.1"/>
    </source>
</evidence>
<evidence type="ECO:0000259" key="5">
    <source>
        <dbReference type="Pfam" id="PF05726"/>
    </source>
</evidence>
<feature type="domain" description="Pirin N-terminal" evidence="4">
    <location>
        <begin position="22"/>
        <end position="119"/>
    </location>
</feature>
<dbReference type="InterPro" id="IPR003829">
    <property type="entry name" value="Pirin_N_dom"/>
</dbReference>
<organism evidence="6 7">
    <name type="scientific">Candida tropicalis (strain ATCC MYA-3404 / T1)</name>
    <name type="common">Yeast</name>
    <dbReference type="NCBI Taxonomy" id="294747"/>
    <lineage>
        <taxon>Eukaryota</taxon>
        <taxon>Fungi</taxon>
        <taxon>Dikarya</taxon>
        <taxon>Ascomycota</taxon>
        <taxon>Saccharomycotina</taxon>
        <taxon>Pichiomycetes</taxon>
        <taxon>Debaryomycetaceae</taxon>
        <taxon>Candida/Lodderomyces clade</taxon>
        <taxon>Candida</taxon>
    </lineage>
</organism>
<dbReference type="InterPro" id="IPR012093">
    <property type="entry name" value="Pirin"/>
</dbReference>
<dbReference type="SUPFAM" id="SSF51182">
    <property type="entry name" value="RmlC-like cupins"/>
    <property type="match status" value="1"/>
</dbReference>
<comment type="cofactor">
    <cofactor evidence="2">
        <name>Fe cation</name>
        <dbReference type="ChEBI" id="CHEBI:24875"/>
    </cofactor>
    <text evidence="2">Binds 1 Fe cation per subunit.</text>
</comment>
<dbReference type="HOGENOM" id="CLU_045717_0_1_1"/>
<dbReference type="Gene3D" id="2.60.120.10">
    <property type="entry name" value="Jelly Rolls"/>
    <property type="match status" value="2"/>
</dbReference>
<dbReference type="GO" id="GO:0046872">
    <property type="term" value="F:metal ion binding"/>
    <property type="evidence" value="ECO:0007669"/>
    <property type="project" value="UniProtKB-KW"/>
</dbReference>
<dbReference type="InterPro" id="IPR008778">
    <property type="entry name" value="Pirin_C_dom"/>
</dbReference>
<dbReference type="AlphaFoldDB" id="C5MFI8"/>
<dbReference type="Pfam" id="PF05726">
    <property type="entry name" value="Pirin_C"/>
    <property type="match status" value="1"/>
</dbReference>
<dbReference type="InterPro" id="IPR014710">
    <property type="entry name" value="RmlC-like_jellyroll"/>
</dbReference>
<dbReference type="PANTHER" id="PTHR13903">
    <property type="entry name" value="PIRIN-RELATED"/>
    <property type="match status" value="1"/>
</dbReference>
<dbReference type="CDD" id="cd02909">
    <property type="entry name" value="cupin_pirin_N"/>
    <property type="match status" value="1"/>
</dbReference>
<proteinExistence type="inferred from homology"/>
<evidence type="ECO:0008006" key="8">
    <source>
        <dbReference type="Google" id="ProtNLM"/>
    </source>
</evidence>
<evidence type="ECO:0000259" key="4">
    <source>
        <dbReference type="Pfam" id="PF02678"/>
    </source>
</evidence>
<keyword evidence="2" id="KW-0479">Metal-binding</keyword>
<keyword evidence="2" id="KW-0408">Iron</keyword>
<sequence length="331" mass="37210">MSLRGIAKIVNSRSKVEGTGAKVHRSLGIYQQRKFNPFLLFDHFSSSGNSGFPAHPHKGHETITYVLQGAIAHEDFTGAKGILYQGDLQFMTAGKGIMHSEMPITTKDGLPTTALQLWVDLPKDKRDMKPRYRDLREWEVPNVTADKGKVSVNVISGKSYGVESIKELAYIPIDYFHFKVKSGGQFKQDLKPDFNYFLYVIRGNTLELNGDTKIEQFQNAYFEESGDYITGRNNSETNEEVEFALIGGKRLDQEAYVFGTFVADSDENVKQGLLDYKNTTNGFERVKTWKSVISGGITQEIIDGPLQGSLQARDAQKKQYLKSLEKETIPV</sequence>
<name>C5MFI8_CANTT</name>
<dbReference type="RefSeq" id="XP_002550533.1">
    <property type="nucleotide sequence ID" value="XM_002550487.1"/>
</dbReference>
<dbReference type="VEuPathDB" id="FungiDB:CTRG_04831"/>
<accession>C5MFI8</accession>
<feature type="binding site" evidence="2">
    <location>
        <position position="55"/>
    </location>
    <ligand>
        <name>Fe cation</name>
        <dbReference type="ChEBI" id="CHEBI:24875"/>
    </ligand>
</feature>
<evidence type="ECO:0000256" key="1">
    <source>
        <dbReference type="ARBA" id="ARBA00008416"/>
    </source>
</evidence>
<comment type="similarity">
    <text evidence="1 3">Belongs to the pirin family.</text>
</comment>
<dbReference type="OrthoDB" id="198735at2759"/>
<dbReference type="InterPro" id="IPR011051">
    <property type="entry name" value="RmlC_Cupin_sf"/>
</dbReference>
<dbReference type="GeneID" id="8296542"/>
<dbReference type="EMBL" id="GG692400">
    <property type="protein sequence ID" value="EER32048.1"/>
    <property type="molecule type" value="Genomic_DNA"/>
</dbReference>
<feature type="binding site" evidence="2">
    <location>
        <position position="101"/>
    </location>
    <ligand>
        <name>Fe cation</name>
        <dbReference type="ChEBI" id="CHEBI:24875"/>
    </ligand>
</feature>
<reference evidence="6 7" key="1">
    <citation type="journal article" date="2009" name="Nature">
        <title>Evolution of pathogenicity and sexual reproduction in eight Candida genomes.</title>
        <authorList>
            <person name="Butler G."/>
            <person name="Rasmussen M.D."/>
            <person name="Lin M.F."/>
            <person name="Santos M.A."/>
            <person name="Sakthikumar S."/>
            <person name="Munro C.A."/>
            <person name="Rheinbay E."/>
            <person name="Grabherr M."/>
            <person name="Forche A."/>
            <person name="Reedy J.L."/>
            <person name="Agrafioti I."/>
            <person name="Arnaud M.B."/>
            <person name="Bates S."/>
            <person name="Brown A.J."/>
            <person name="Brunke S."/>
            <person name="Costanzo M.C."/>
            <person name="Fitzpatrick D.A."/>
            <person name="de Groot P.W."/>
            <person name="Harris D."/>
            <person name="Hoyer L.L."/>
            <person name="Hube B."/>
            <person name="Klis F.M."/>
            <person name="Kodira C."/>
            <person name="Lennard N."/>
            <person name="Logue M.E."/>
            <person name="Martin R."/>
            <person name="Neiman A.M."/>
            <person name="Nikolaou E."/>
            <person name="Quail M.A."/>
            <person name="Quinn J."/>
            <person name="Santos M.C."/>
            <person name="Schmitzberger F.F."/>
            <person name="Sherlock G."/>
            <person name="Shah P."/>
            <person name="Silverstein K.A."/>
            <person name="Skrzypek M.S."/>
            <person name="Soll D."/>
            <person name="Staggs R."/>
            <person name="Stansfield I."/>
            <person name="Stumpf M.P."/>
            <person name="Sudbery P.E."/>
            <person name="Srikantha T."/>
            <person name="Zeng Q."/>
            <person name="Berman J."/>
            <person name="Berriman M."/>
            <person name="Heitman J."/>
            <person name="Gow N.A."/>
            <person name="Lorenz M.C."/>
            <person name="Birren B.W."/>
            <person name="Kellis M."/>
            <person name="Cuomo C.A."/>
        </authorList>
    </citation>
    <scope>NUCLEOTIDE SEQUENCE [LARGE SCALE GENOMIC DNA]</scope>
    <source>
        <strain evidence="7">ATCC MYA-3404 / T1</strain>
    </source>
</reference>
<dbReference type="PIRSF" id="PIRSF006232">
    <property type="entry name" value="Pirin"/>
    <property type="match status" value="1"/>
</dbReference>
<feature type="binding site" evidence="2">
    <location>
        <position position="57"/>
    </location>
    <ligand>
        <name>Fe cation</name>
        <dbReference type="ChEBI" id="CHEBI:24875"/>
    </ligand>
</feature>
<feature type="domain" description="Pirin C-terminal" evidence="5">
    <location>
        <begin position="175"/>
        <end position="281"/>
    </location>
</feature>
<dbReference type="PANTHER" id="PTHR13903:SF8">
    <property type="entry name" value="PIRIN"/>
    <property type="match status" value="1"/>
</dbReference>
<dbReference type="Proteomes" id="UP000002037">
    <property type="component" value="Unassembled WGS sequence"/>
</dbReference>
<protein>
    <recommendedName>
        <fullName evidence="8">Pirin</fullName>
    </recommendedName>
</protein>
<dbReference type="Pfam" id="PF02678">
    <property type="entry name" value="Pirin"/>
    <property type="match status" value="1"/>
</dbReference>